<reference evidence="4" key="1">
    <citation type="submission" date="2015-09" db="EMBL/GenBank/DDBJ databases">
        <authorList>
            <consortium name="Pathogen Informatics"/>
        </authorList>
    </citation>
    <scope>NUCLEOTIDE SEQUENCE [LARGE SCALE GENOMIC DNA]</scope>
    <source>
        <strain evidence="4">Lake Konstanz</strain>
    </source>
</reference>
<dbReference type="VEuPathDB" id="TriTrypDB:BSAL_29460"/>
<gene>
    <name evidence="3" type="ORF">BSAL_29460</name>
</gene>
<organism evidence="3 4">
    <name type="scientific">Bodo saltans</name>
    <name type="common">Flagellated protozoan</name>
    <dbReference type="NCBI Taxonomy" id="75058"/>
    <lineage>
        <taxon>Eukaryota</taxon>
        <taxon>Discoba</taxon>
        <taxon>Euglenozoa</taxon>
        <taxon>Kinetoplastea</taxon>
        <taxon>Metakinetoplastina</taxon>
        <taxon>Eubodonida</taxon>
        <taxon>Bodonidae</taxon>
        <taxon>Bodo</taxon>
    </lineage>
</organism>
<dbReference type="AlphaFoldDB" id="A0A0S4JLA3"/>
<evidence type="ECO:0000313" key="3">
    <source>
        <dbReference type="EMBL" id="CUG90959.1"/>
    </source>
</evidence>
<feature type="transmembrane region" description="Helical" evidence="2">
    <location>
        <begin position="111"/>
        <end position="130"/>
    </location>
</feature>
<evidence type="ECO:0000313" key="4">
    <source>
        <dbReference type="Proteomes" id="UP000051952"/>
    </source>
</evidence>
<keyword evidence="2" id="KW-1133">Transmembrane helix</keyword>
<keyword evidence="4" id="KW-1185">Reference proteome</keyword>
<keyword evidence="2" id="KW-0812">Transmembrane</keyword>
<dbReference type="Proteomes" id="UP000051952">
    <property type="component" value="Unassembled WGS sequence"/>
</dbReference>
<accession>A0A0S4JLA3</accession>
<keyword evidence="2" id="KW-0472">Membrane</keyword>
<evidence type="ECO:0000256" key="2">
    <source>
        <dbReference type="SAM" id="Phobius"/>
    </source>
</evidence>
<name>A0A0S4JLA3_BODSA</name>
<feature type="transmembrane region" description="Helical" evidence="2">
    <location>
        <begin position="21"/>
        <end position="45"/>
    </location>
</feature>
<evidence type="ECO:0000256" key="1">
    <source>
        <dbReference type="SAM" id="MobiDB-lite"/>
    </source>
</evidence>
<feature type="region of interest" description="Disordered" evidence="1">
    <location>
        <begin position="274"/>
        <end position="341"/>
    </location>
</feature>
<feature type="compositionally biased region" description="Acidic residues" evidence="1">
    <location>
        <begin position="287"/>
        <end position="302"/>
    </location>
</feature>
<dbReference type="EMBL" id="CYKH01001880">
    <property type="protein sequence ID" value="CUG90959.1"/>
    <property type="molecule type" value="Genomic_DNA"/>
</dbReference>
<dbReference type="OrthoDB" id="273279at2759"/>
<feature type="transmembrane region" description="Helical" evidence="2">
    <location>
        <begin position="202"/>
        <end position="224"/>
    </location>
</feature>
<protein>
    <submittedName>
        <fullName evidence="3">Membrane-associated protein, putative</fullName>
    </submittedName>
</protein>
<proteinExistence type="predicted"/>
<sequence>MHILSIDQRSPRKKRTVAEKVFIRINTIVLACQLATIAIGAGLLANAAAKSMYNSFWSHSDLNLNPSYLFYNCSQTYTTSNSLFNSYTVNVDRFNIQFFVSRAAYNLRRVIGLYAALIGVGALNKLFFDLNIHHVQFFTLHFRKDILSTVEVCLLILTFIQTKFLERENKMIDDYVKFCPSMQIINGGTDVANLFQTQVPLIAFYVGLAVTAAAIFFGLAAAIINMWAPHEKDKIPDPRHHRRSVYGGGASLVASLVGGFDEDAIFGASGGYQLSEDDQQQHHGGGENDDDNDGPLDDDNEGEVSSGAHVQVQQGAPPPAHHQGGGGIVYPTNTGGVDRRW</sequence>